<reference evidence="7 8" key="1">
    <citation type="journal article" date="2016" name="Nat. Commun.">
        <title>Thousands of microbial genomes shed light on interconnected biogeochemical processes in an aquifer system.</title>
        <authorList>
            <person name="Anantharaman K."/>
            <person name="Brown C.T."/>
            <person name="Hug L.A."/>
            <person name="Sharon I."/>
            <person name="Castelle C.J."/>
            <person name="Probst A.J."/>
            <person name="Thomas B.C."/>
            <person name="Singh A."/>
            <person name="Wilkins M.J."/>
            <person name="Karaoz U."/>
            <person name="Brodie E.L."/>
            <person name="Williams K.H."/>
            <person name="Hubbard S.S."/>
            <person name="Banfield J.F."/>
        </authorList>
    </citation>
    <scope>NUCLEOTIDE SEQUENCE [LARGE SCALE GENOMIC DNA]</scope>
</reference>
<dbReference type="EMBL" id="MHHR01000023">
    <property type="protein sequence ID" value="OGY34025.1"/>
    <property type="molecule type" value="Genomic_DNA"/>
</dbReference>
<organism evidence="7 8">
    <name type="scientific">Candidatus Andersenbacteria bacterium RIFCSPHIGHO2_12_FULL_45_11</name>
    <dbReference type="NCBI Taxonomy" id="1797281"/>
    <lineage>
        <taxon>Bacteria</taxon>
        <taxon>Candidatus Anderseniibacteriota</taxon>
    </lineage>
</organism>
<dbReference type="PANTHER" id="PTHR21237">
    <property type="entry name" value="GRPE PROTEIN"/>
    <property type="match status" value="1"/>
</dbReference>
<dbReference type="GO" id="GO:0042803">
    <property type="term" value="F:protein homodimerization activity"/>
    <property type="evidence" value="ECO:0007669"/>
    <property type="project" value="InterPro"/>
</dbReference>
<evidence type="ECO:0000256" key="3">
    <source>
        <dbReference type="HAMAP-Rule" id="MF_01151"/>
    </source>
</evidence>
<name>A0A1G1X1Z1_9BACT</name>
<feature type="region of interest" description="Disordered" evidence="6">
    <location>
        <begin position="1"/>
        <end position="25"/>
    </location>
</feature>
<dbReference type="Proteomes" id="UP000177528">
    <property type="component" value="Unassembled WGS sequence"/>
</dbReference>
<dbReference type="PRINTS" id="PR00773">
    <property type="entry name" value="GRPEPROTEIN"/>
</dbReference>
<keyword evidence="3 4" id="KW-0346">Stress response</keyword>
<accession>A0A1G1X1Z1</accession>
<dbReference type="InterPro" id="IPR009012">
    <property type="entry name" value="GrpE_head"/>
</dbReference>
<sequence length="180" mass="20093">MKPLIKKEEQPEEQPKEQSKEQEYLEGWKRARADLENTKKRMAESHVQQRVAITRDIVESLLSLADNFRSLVEHAPKEQDAWAQGVVHVARQFDQTLEGFGVTMIGDTEGIFDPVIHEAVEEVESKENPGTVVALVQVGYKIGDTVIRPAKVKVTAELSSRPVSRDPDHPADVDSGSSPE</sequence>
<evidence type="ECO:0000313" key="7">
    <source>
        <dbReference type="EMBL" id="OGY34025.1"/>
    </source>
</evidence>
<dbReference type="InterPro" id="IPR000740">
    <property type="entry name" value="GrpE"/>
</dbReference>
<evidence type="ECO:0000256" key="1">
    <source>
        <dbReference type="ARBA" id="ARBA00009054"/>
    </source>
</evidence>
<dbReference type="CDD" id="cd00446">
    <property type="entry name" value="GrpE"/>
    <property type="match status" value="1"/>
</dbReference>
<dbReference type="GO" id="GO:0000774">
    <property type="term" value="F:adenyl-nucleotide exchange factor activity"/>
    <property type="evidence" value="ECO:0007669"/>
    <property type="project" value="InterPro"/>
</dbReference>
<dbReference type="SUPFAM" id="SSF58014">
    <property type="entry name" value="Coiled-coil domain of nucleotide exchange factor GrpE"/>
    <property type="match status" value="1"/>
</dbReference>
<keyword evidence="3" id="KW-0963">Cytoplasm</keyword>
<dbReference type="GO" id="GO:0006457">
    <property type="term" value="P:protein folding"/>
    <property type="evidence" value="ECO:0007669"/>
    <property type="project" value="InterPro"/>
</dbReference>
<dbReference type="Pfam" id="PF01025">
    <property type="entry name" value="GrpE"/>
    <property type="match status" value="1"/>
</dbReference>
<dbReference type="PANTHER" id="PTHR21237:SF23">
    <property type="entry name" value="GRPE PROTEIN HOMOLOG, MITOCHONDRIAL"/>
    <property type="match status" value="1"/>
</dbReference>
<dbReference type="InterPro" id="IPR013805">
    <property type="entry name" value="GrpE_CC"/>
</dbReference>
<evidence type="ECO:0000256" key="6">
    <source>
        <dbReference type="SAM" id="MobiDB-lite"/>
    </source>
</evidence>
<protein>
    <recommendedName>
        <fullName evidence="3 4">Protein GrpE</fullName>
    </recommendedName>
    <alternativeName>
        <fullName evidence="3">HSP-70 cofactor</fullName>
    </alternativeName>
</protein>
<keyword evidence="2 3" id="KW-0143">Chaperone</keyword>
<dbReference type="GO" id="GO:0051087">
    <property type="term" value="F:protein-folding chaperone binding"/>
    <property type="evidence" value="ECO:0007669"/>
    <property type="project" value="InterPro"/>
</dbReference>
<comment type="subcellular location">
    <subcellularLocation>
        <location evidence="3">Cytoplasm</location>
    </subcellularLocation>
</comment>
<dbReference type="GO" id="GO:0005737">
    <property type="term" value="C:cytoplasm"/>
    <property type="evidence" value="ECO:0007669"/>
    <property type="project" value="UniProtKB-SubCell"/>
</dbReference>
<evidence type="ECO:0000256" key="5">
    <source>
        <dbReference type="RuleBase" id="RU004478"/>
    </source>
</evidence>
<comment type="function">
    <text evidence="3 4">Participates actively in the response to hyperosmotic and heat shock by preventing the aggregation of stress-denatured proteins, in association with DnaK and GrpE. It is the nucleotide exchange factor for DnaK and may function as a thermosensor. Unfolded proteins bind initially to DnaJ; upon interaction with the DnaJ-bound protein, DnaK hydrolyzes its bound ATP, resulting in the formation of a stable complex. GrpE releases ADP from DnaK; ATP binding to DnaK triggers the release of the substrate protein, thus completing the reaction cycle. Several rounds of ATP-dependent interactions between DnaJ, DnaK and GrpE are required for fully efficient folding.</text>
</comment>
<comment type="caution">
    <text evidence="7">The sequence shown here is derived from an EMBL/GenBank/DDBJ whole genome shotgun (WGS) entry which is preliminary data.</text>
</comment>
<dbReference type="Gene3D" id="2.30.22.10">
    <property type="entry name" value="Head domain of nucleotide exchange factor GrpE"/>
    <property type="match status" value="1"/>
</dbReference>
<dbReference type="GO" id="GO:0051082">
    <property type="term" value="F:unfolded protein binding"/>
    <property type="evidence" value="ECO:0007669"/>
    <property type="project" value="TreeGrafter"/>
</dbReference>
<proteinExistence type="inferred from homology"/>
<feature type="compositionally biased region" description="Basic and acidic residues" evidence="6">
    <location>
        <begin position="163"/>
        <end position="172"/>
    </location>
</feature>
<dbReference type="PROSITE" id="PS01071">
    <property type="entry name" value="GRPE"/>
    <property type="match status" value="1"/>
</dbReference>
<dbReference type="HAMAP" id="MF_01151">
    <property type="entry name" value="GrpE"/>
    <property type="match status" value="1"/>
</dbReference>
<evidence type="ECO:0000256" key="2">
    <source>
        <dbReference type="ARBA" id="ARBA00023186"/>
    </source>
</evidence>
<feature type="region of interest" description="Disordered" evidence="6">
    <location>
        <begin position="157"/>
        <end position="180"/>
    </location>
</feature>
<evidence type="ECO:0000313" key="8">
    <source>
        <dbReference type="Proteomes" id="UP000177528"/>
    </source>
</evidence>
<dbReference type="Gene3D" id="3.90.20.20">
    <property type="match status" value="1"/>
</dbReference>
<evidence type="ECO:0000256" key="4">
    <source>
        <dbReference type="RuleBase" id="RU000639"/>
    </source>
</evidence>
<comment type="subunit">
    <text evidence="3">Homodimer.</text>
</comment>
<gene>
    <name evidence="3" type="primary">grpE</name>
    <name evidence="7" type="ORF">A3D99_02085</name>
</gene>
<dbReference type="AlphaFoldDB" id="A0A1G1X1Z1"/>
<dbReference type="SUPFAM" id="SSF51064">
    <property type="entry name" value="Head domain of nucleotide exchange factor GrpE"/>
    <property type="match status" value="1"/>
</dbReference>
<comment type="similarity">
    <text evidence="1 3 5">Belongs to the GrpE family.</text>
</comment>